<dbReference type="InterPro" id="IPR010239">
    <property type="entry name" value="CHP02001"/>
</dbReference>
<accession>A0ABT1TJ88</accession>
<organism evidence="1 2">
    <name type="scientific">Methylomonas subterranea</name>
    <dbReference type="NCBI Taxonomy" id="2952225"/>
    <lineage>
        <taxon>Bacteria</taxon>
        <taxon>Pseudomonadati</taxon>
        <taxon>Pseudomonadota</taxon>
        <taxon>Gammaproteobacteria</taxon>
        <taxon>Methylococcales</taxon>
        <taxon>Methylococcaceae</taxon>
        <taxon>Methylomonas</taxon>
    </lineage>
</organism>
<comment type="caution">
    <text evidence="1">The sequence shown here is derived from an EMBL/GenBank/DDBJ whole genome shotgun (WGS) entry which is preliminary data.</text>
</comment>
<keyword evidence="2" id="KW-1185">Reference proteome</keyword>
<proteinExistence type="predicted"/>
<protein>
    <submittedName>
        <fullName evidence="1">TorF family putative porin</fullName>
    </submittedName>
</protein>
<reference evidence="1 2" key="1">
    <citation type="submission" date="2022-07" db="EMBL/GenBank/DDBJ databases">
        <title>Methylomonas rivi sp. nov., Methylomonas rosea sp. nov., Methylomonas aureus sp. nov. and Methylomonas subterranea sp. nov., four novel methanotrophs isolated from a freshwater creek and the deep terrestrial subsurface.</title>
        <authorList>
            <person name="Abin C."/>
            <person name="Sankaranarayanan K."/>
            <person name="Garner C."/>
            <person name="Sindelar R."/>
            <person name="Kotary K."/>
            <person name="Garner R."/>
            <person name="Barclay S."/>
            <person name="Lawson P."/>
            <person name="Krumholz L."/>
        </authorList>
    </citation>
    <scope>NUCLEOTIDE SEQUENCE [LARGE SCALE GENOMIC DNA]</scope>
    <source>
        <strain evidence="1 2">SURF-2</strain>
    </source>
</reference>
<dbReference type="Proteomes" id="UP001524499">
    <property type="component" value="Unassembled WGS sequence"/>
</dbReference>
<evidence type="ECO:0000313" key="2">
    <source>
        <dbReference type="Proteomes" id="UP001524499"/>
    </source>
</evidence>
<dbReference type="NCBIfam" id="TIGR02001">
    <property type="entry name" value="gcw_chp"/>
    <property type="match status" value="1"/>
</dbReference>
<sequence>MQQKNQRNHAAKYQPRSYDFGMATVLLFLAQPASGADAPFSAHAGLVSRYVARGITTTYFNGPPLGNKNADAPESAEPAAQWGFDYAAEQGWYAGYWASMINYSYLRLGQGYSDRGLTVFDDKKSIENDVYAGYTWRFGEFSASAGLTGYLYVNGKHADNAESRLTLGYKTLTLAAQTFFRDSLLGNAGDTYWSLNYRRDLPYGFSLDLILAWSSYRREGKFYGSRDTYLQIDCGPGAAMNVTGCFAGKTPRGQNFSHLTLGLNYRLPTLPATLGVAGIIGGYNRFGVAQDNEIIGSLSLNY</sequence>
<evidence type="ECO:0000313" key="1">
    <source>
        <dbReference type="EMBL" id="MCQ8105271.1"/>
    </source>
</evidence>
<dbReference type="RefSeq" id="WP_256603201.1">
    <property type="nucleotide sequence ID" value="NZ_JANIBJ010000027.1"/>
</dbReference>
<gene>
    <name evidence="1" type="ORF">NP590_14240</name>
</gene>
<name>A0ABT1TJ88_9GAMM</name>
<dbReference type="Pfam" id="PF09694">
    <property type="entry name" value="Gcw_chp"/>
    <property type="match status" value="1"/>
</dbReference>
<dbReference type="EMBL" id="JANIBJ010000027">
    <property type="protein sequence ID" value="MCQ8105271.1"/>
    <property type="molecule type" value="Genomic_DNA"/>
</dbReference>